<organism evidence="3 4">
    <name type="scientific">Candidatus Dechloromonas phosphorivorans</name>
    <dbReference type="NCBI Taxonomy" id="2899244"/>
    <lineage>
        <taxon>Bacteria</taxon>
        <taxon>Pseudomonadati</taxon>
        <taxon>Pseudomonadota</taxon>
        <taxon>Betaproteobacteria</taxon>
        <taxon>Rhodocyclales</taxon>
        <taxon>Azonexaceae</taxon>
        <taxon>Dechloromonas</taxon>
    </lineage>
</organism>
<dbReference type="PROSITE" id="PS51832">
    <property type="entry name" value="HD_GYP"/>
    <property type="match status" value="1"/>
</dbReference>
<feature type="domain" description="HD-GYP" evidence="2">
    <location>
        <begin position="220"/>
        <end position="416"/>
    </location>
</feature>
<name>A0A9D7LWA9_9RHOO</name>
<dbReference type="Gene3D" id="1.10.3210.10">
    <property type="entry name" value="Hypothetical protein af1432"/>
    <property type="match status" value="2"/>
</dbReference>
<proteinExistence type="predicted"/>
<dbReference type="EMBL" id="JADKBR010000028">
    <property type="protein sequence ID" value="MBK8892378.1"/>
    <property type="molecule type" value="Genomic_DNA"/>
</dbReference>
<dbReference type="InterPro" id="IPR006674">
    <property type="entry name" value="HD_domain"/>
</dbReference>
<dbReference type="InterPro" id="IPR003607">
    <property type="entry name" value="HD/PDEase_dom"/>
</dbReference>
<reference evidence="3" key="1">
    <citation type="submission" date="2020-10" db="EMBL/GenBank/DDBJ databases">
        <title>Connecting structure to function with the recovery of over 1000 high-quality activated sludge metagenome-assembled genomes encoding full-length rRNA genes using long-read sequencing.</title>
        <authorList>
            <person name="Singleton C.M."/>
            <person name="Petriglieri F."/>
            <person name="Kristensen J.M."/>
            <person name="Kirkegaard R.H."/>
            <person name="Michaelsen T.Y."/>
            <person name="Andersen M.H."/>
            <person name="Karst S.M."/>
            <person name="Dueholm M.S."/>
            <person name="Nielsen P.H."/>
            <person name="Albertsen M."/>
        </authorList>
    </citation>
    <scope>NUCLEOTIDE SEQUENCE</scope>
    <source>
        <strain evidence="3">OdNE_18-Q3-R46-58_BAT3C.305</strain>
    </source>
</reference>
<dbReference type="InterPro" id="IPR037522">
    <property type="entry name" value="HD_GYP_dom"/>
</dbReference>
<gene>
    <name evidence="3" type="ORF">IPN75_19500</name>
</gene>
<dbReference type="SMART" id="SM00471">
    <property type="entry name" value="HDc"/>
    <property type="match status" value="2"/>
</dbReference>
<evidence type="ECO:0000259" key="2">
    <source>
        <dbReference type="PROSITE" id="PS51832"/>
    </source>
</evidence>
<dbReference type="GO" id="GO:0008081">
    <property type="term" value="F:phosphoric diester hydrolase activity"/>
    <property type="evidence" value="ECO:0007669"/>
    <property type="project" value="UniProtKB-ARBA"/>
</dbReference>
<dbReference type="Proteomes" id="UP000808146">
    <property type="component" value="Unassembled WGS sequence"/>
</dbReference>
<dbReference type="SUPFAM" id="SSF109604">
    <property type="entry name" value="HD-domain/PDEase-like"/>
    <property type="match status" value="2"/>
</dbReference>
<dbReference type="NCBIfam" id="TIGR00277">
    <property type="entry name" value="HDIG"/>
    <property type="match status" value="1"/>
</dbReference>
<evidence type="ECO:0000313" key="3">
    <source>
        <dbReference type="EMBL" id="MBK8892378.1"/>
    </source>
</evidence>
<evidence type="ECO:0000259" key="1">
    <source>
        <dbReference type="PROSITE" id="PS51831"/>
    </source>
</evidence>
<sequence length="417" mass="46157">MNAPAQPQDLAIDLRQLVMTIANTVDLVGVDDLLHGRRVGMLARDLARQLGLDEKAQVLLYDAGLLHDCGVASSCAHPRLLRDLEWPGAEAHCIRGEELLCDFAPLANLAPLIRYHHSRWDWLEKQNLPPDVARFANVIFLADRIDALLGPFHGDQGAVAHAGEIRARLAAARGCLFAPDLVDAFLEQSVGDGFWLALQPNAVRQYQTEMEAFRDLWLVSWQEFKRCTDIFARILDAKSPYTEQHSRGVSLLARHLAGRMGLDAVTCERIEVAGLLHDIGKLQIPGEIIEANGALSADELELMKTHSRGTFEVLQRLHAIEEIARWASYHHETPDGQGYPFHVAGDALPLEARIINVADVFQALAQDRPYHRPLEPAEILAILKDRVANGKADATVVATVEADLDNSHRIALCRPSC</sequence>
<dbReference type="PANTHER" id="PTHR43155:SF1">
    <property type="entry name" value="3'3'-CGAMP-SPECIFIC PHOSPHODIESTERASE 1"/>
    <property type="match status" value="1"/>
</dbReference>
<evidence type="ECO:0000313" key="4">
    <source>
        <dbReference type="Proteomes" id="UP000808146"/>
    </source>
</evidence>
<dbReference type="AlphaFoldDB" id="A0A9D7LWA9"/>
<dbReference type="InterPro" id="IPR006675">
    <property type="entry name" value="HDIG_dom"/>
</dbReference>
<protein>
    <submittedName>
        <fullName evidence="3">HD domain-containing protein</fullName>
    </submittedName>
</protein>
<dbReference type="PROSITE" id="PS51831">
    <property type="entry name" value="HD"/>
    <property type="match status" value="1"/>
</dbReference>
<feature type="domain" description="HD" evidence="1">
    <location>
        <begin position="32"/>
        <end position="148"/>
    </location>
</feature>
<comment type="caution">
    <text evidence="3">The sequence shown here is derived from an EMBL/GenBank/DDBJ whole genome shotgun (WGS) entry which is preliminary data.</text>
</comment>
<dbReference type="PANTHER" id="PTHR43155">
    <property type="entry name" value="CYCLIC DI-GMP PHOSPHODIESTERASE PA4108-RELATED"/>
    <property type="match status" value="1"/>
</dbReference>
<dbReference type="Pfam" id="PF13487">
    <property type="entry name" value="HD_5"/>
    <property type="match status" value="1"/>
</dbReference>
<dbReference type="Pfam" id="PF01966">
    <property type="entry name" value="HD"/>
    <property type="match status" value="1"/>
</dbReference>
<accession>A0A9D7LWA9</accession>
<dbReference type="CDD" id="cd00077">
    <property type="entry name" value="HDc"/>
    <property type="match status" value="2"/>
</dbReference>